<organism evidence="1 2">
    <name type="scientific">Neophaeococcomyces mojaviensis</name>
    <dbReference type="NCBI Taxonomy" id="3383035"/>
    <lineage>
        <taxon>Eukaryota</taxon>
        <taxon>Fungi</taxon>
        <taxon>Dikarya</taxon>
        <taxon>Ascomycota</taxon>
        <taxon>Pezizomycotina</taxon>
        <taxon>Eurotiomycetes</taxon>
        <taxon>Chaetothyriomycetidae</taxon>
        <taxon>Chaetothyriales</taxon>
        <taxon>Chaetothyriales incertae sedis</taxon>
        <taxon>Neophaeococcomyces</taxon>
    </lineage>
</organism>
<accession>A0ACC3ACJ7</accession>
<reference evidence="1" key="1">
    <citation type="submission" date="2022-10" db="EMBL/GenBank/DDBJ databases">
        <title>Culturing micro-colonial fungi from biological soil crusts in the Mojave desert and describing Neophaeococcomyces mojavensis, and introducing the new genera and species Taxawa tesnikishii.</title>
        <authorList>
            <person name="Kurbessoian T."/>
            <person name="Stajich J.E."/>
        </authorList>
    </citation>
    <scope>NUCLEOTIDE SEQUENCE</scope>
    <source>
        <strain evidence="1">JES_112</strain>
    </source>
</reference>
<comment type="caution">
    <text evidence="1">The sequence shown here is derived from an EMBL/GenBank/DDBJ whole genome shotgun (WGS) entry which is preliminary data.</text>
</comment>
<proteinExistence type="predicted"/>
<dbReference type="EMBL" id="JAPDRQ010000038">
    <property type="protein sequence ID" value="KAJ9659627.1"/>
    <property type="molecule type" value="Genomic_DNA"/>
</dbReference>
<protein>
    <submittedName>
        <fullName evidence="1">Uncharacterized protein</fullName>
    </submittedName>
</protein>
<evidence type="ECO:0000313" key="2">
    <source>
        <dbReference type="Proteomes" id="UP001172386"/>
    </source>
</evidence>
<keyword evidence="2" id="KW-1185">Reference proteome</keyword>
<dbReference type="Proteomes" id="UP001172386">
    <property type="component" value="Unassembled WGS sequence"/>
</dbReference>
<evidence type="ECO:0000313" key="1">
    <source>
        <dbReference type="EMBL" id="KAJ9659627.1"/>
    </source>
</evidence>
<name>A0ACC3ACJ7_9EURO</name>
<sequence length="561" mass="60882">MSLIHPLGRGYSCIVVMLTALLMLSFMKFAQAQEKPKPLCYLNSDNNPEIDFDVSNWVSRGACIRSQHKDQTCKAILSNLLQNLDQLRDAEYGGAASVLSLLPTIGALFGTPTSEIWRLKSIVPFGGILAMAVSFGGALMPVRVENYENTVSQRNTAIGSIISLRSHLPGSPKDEQTVEEKLETLGVKIRERIDRRESVRLPKASLIIGLFGMVMLFAMAQGAMGVIEQGGVVNWWCSGRWWMHLWYIAVTFTAFTEDRVQSPFVKTYKLYVSSLPYDAKTSGGQSITECFSDSTASENVGLALRQLKTLRPASLNVYGSTLRTRSRNSVMVMVSVVGGNTGDSIWRLLSKTLNVAVFVLGTAIFASATLLSLVMAIVVLTLTLSAGVFGRAIAGWIVGQVSGTEPMIHVISGTEPEAYQAITKILCLGSKDRTPYQVEINGHIFINKRRVASRSKLKVAILGVLAEPYDVTKAYQGTTISPVGTMSLNALSPQPTNISMSGVLSPFTSGAADPLLPTNSMNHGGASSWSQQNFQNSSADSTTNFNNQISRKPVPSTNYTQ</sequence>
<gene>
    <name evidence="1" type="ORF">H2198_003041</name>
</gene>